<proteinExistence type="predicted"/>
<evidence type="ECO:0000313" key="2">
    <source>
        <dbReference type="EMBL" id="KAH0548084.1"/>
    </source>
</evidence>
<dbReference type="EMBL" id="JAGHQM010002859">
    <property type="protein sequence ID" value="KAH0548084.1"/>
    <property type="molecule type" value="Genomic_DNA"/>
</dbReference>
<evidence type="ECO:0000313" key="3">
    <source>
        <dbReference type="Proteomes" id="UP000750711"/>
    </source>
</evidence>
<feature type="region of interest" description="Disordered" evidence="1">
    <location>
        <begin position="1"/>
        <end position="37"/>
    </location>
</feature>
<dbReference type="AlphaFoldDB" id="A0A9P8IAD4"/>
<accession>A0A9P8IAD4</accession>
<protein>
    <submittedName>
        <fullName evidence="2">Uncharacterized protein</fullName>
    </submittedName>
</protein>
<keyword evidence="3" id="KW-1185">Reference proteome</keyword>
<comment type="caution">
    <text evidence="2">The sequence shown here is derived from an EMBL/GenBank/DDBJ whole genome shotgun (WGS) entry which is preliminary data.</text>
</comment>
<evidence type="ECO:0000256" key="1">
    <source>
        <dbReference type="SAM" id="MobiDB-lite"/>
    </source>
</evidence>
<dbReference type="Proteomes" id="UP000750711">
    <property type="component" value="Unassembled WGS sequence"/>
</dbReference>
<gene>
    <name evidence="2" type="ORF">GP486_008180</name>
</gene>
<organism evidence="2 3">
    <name type="scientific">Trichoglossum hirsutum</name>
    <dbReference type="NCBI Taxonomy" id="265104"/>
    <lineage>
        <taxon>Eukaryota</taxon>
        <taxon>Fungi</taxon>
        <taxon>Dikarya</taxon>
        <taxon>Ascomycota</taxon>
        <taxon>Pezizomycotina</taxon>
        <taxon>Geoglossomycetes</taxon>
        <taxon>Geoglossales</taxon>
        <taxon>Geoglossaceae</taxon>
        <taxon>Trichoglossum</taxon>
    </lineage>
</organism>
<feature type="non-terminal residue" evidence="2">
    <location>
        <position position="214"/>
    </location>
</feature>
<sequence>MSARQPASKKPTIGTMKEPHDAMAMQGARPANDEEVQEVLHHMGRTLPEDDNEEMTRWPVAYEASIVRREMLCQKADDEDEEAPGLTEAEFYERLQDPKALYQELAELIQRTRDLKAIGENYCKQLYKAKQAFRNSTVTRTPAPHEGIQRTTKLPDPLLFDSSIKNEVTYDNWLIQVENKLRGNADAYPTEDLKIIYVASQVSSDALALISPRL</sequence>
<name>A0A9P8IAD4_9PEZI</name>
<reference evidence="2" key="1">
    <citation type="submission" date="2021-03" db="EMBL/GenBank/DDBJ databases">
        <title>Comparative genomics and phylogenomic investigation of the class Geoglossomycetes provide insights into ecological specialization and systematics.</title>
        <authorList>
            <person name="Melie T."/>
            <person name="Pirro S."/>
            <person name="Miller A.N."/>
            <person name="Quandt A."/>
        </authorList>
    </citation>
    <scope>NUCLEOTIDE SEQUENCE</scope>
    <source>
        <strain evidence="2">CAQ_001_2017</strain>
    </source>
</reference>